<keyword evidence="3" id="KW-1185">Reference proteome</keyword>
<dbReference type="PANTHER" id="PTHR43433">
    <property type="entry name" value="HYDROLASE, ALPHA/BETA FOLD FAMILY PROTEIN"/>
    <property type="match status" value="1"/>
</dbReference>
<dbReference type="InterPro" id="IPR000073">
    <property type="entry name" value="AB_hydrolase_1"/>
</dbReference>
<dbReference type="Gene3D" id="3.40.50.1820">
    <property type="entry name" value="alpha/beta hydrolase"/>
    <property type="match status" value="1"/>
</dbReference>
<dbReference type="SUPFAM" id="SSF53474">
    <property type="entry name" value="alpha/beta-Hydrolases"/>
    <property type="match status" value="1"/>
</dbReference>
<dbReference type="Pfam" id="PF12697">
    <property type="entry name" value="Abhydrolase_6"/>
    <property type="match status" value="1"/>
</dbReference>
<organism evidence="2 3">
    <name type="scientific">Sandarakinorhabdus glacialis</name>
    <dbReference type="NCBI Taxonomy" id="1614636"/>
    <lineage>
        <taxon>Bacteria</taxon>
        <taxon>Pseudomonadati</taxon>
        <taxon>Pseudomonadota</taxon>
        <taxon>Alphaproteobacteria</taxon>
        <taxon>Sphingomonadales</taxon>
        <taxon>Sphingosinicellaceae</taxon>
        <taxon>Sandarakinorhabdus</taxon>
    </lineage>
</organism>
<dbReference type="PANTHER" id="PTHR43433:SF4">
    <property type="entry name" value="NON-HEME CHLOROPEROXIDASE-RELATED"/>
    <property type="match status" value="1"/>
</dbReference>
<comment type="caution">
    <text evidence="2">The sequence shown here is derived from an EMBL/GenBank/DDBJ whole genome shotgun (WGS) entry which is preliminary data.</text>
</comment>
<dbReference type="AlphaFoldDB" id="A0A916ZLV1"/>
<reference evidence="2" key="1">
    <citation type="journal article" date="2014" name="Int. J. Syst. Evol. Microbiol.">
        <title>Complete genome sequence of Corynebacterium casei LMG S-19264T (=DSM 44701T), isolated from a smear-ripened cheese.</title>
        <authorList>
            <consortium name="US DOE Joint Genome Institute (JGI-PGF)"/>
            <person name="Walter F."/>
            <person name="Albersmeier A."/>
            <person name="Kalinowski J."/>
            <person name="Ruckert C."/>
        </authorList>
    </citation>
    <scope>NUCLEOTIDE SEQUENCE</scope>
    <source>
        <strain evidence="2">CGMCC 1.15519</strain>
    </source>
</reference>
<dbReference type="PRINTS" id="PR00111">
    <property type="entry name" value="ABHYDROLASE"/>
</dbReference>
<dbReference type="InterPro" id="IPR029058">
    <property type="entry name" value="AB_hydrolase_fold"/>
</dbReference>
<sequence length="229" mass="23976">MNPVVLITGQLLTNAIWAPMLGVMAAREVVLADHASDDSIGGMAERLLAGAPARFDLVAHAMGGFVAFEVMRRAPERVGKLVLMSTLANADGPAQTARRQGYIDLVEAGRFKDVVEERIPILFPVGKRGDARLLGLARDMAAETGAEVFLRQQRAIMGRVDSRGSLGGIGVKTLVLWGDGDGIVSREQQGELLGGIAGSRLVVVPGAGHLTMVEEVGVVAGAVEGFLAA</sequence>
<evidence type="ECO:0000259" key="1">
    <source>
        <dbReference type="Pfam" id="PF12697"/>
    </source>
</evidence>
<name>A0A916ZLV1_9SPHN</name>
<keyword evidence="2" id="KW-0378">Hydrolase</keyword>
<protein>
    <submittedName>
        <fullName evidence="2">Alpha/beta hydrolase fold protein</fullName>
    </submittedName>
</protein>
<gene>
    <name evidence="2" type="ORF">GCM10011529_07710</name>
</gene>
<proteinExistence type="predicted"/>
<evidence type="ECO:0000313" key="2">
    <source>
        <dbReference type="EMBL" id="GGE03727.1"/>
    </source>
</evidence>
<reference evidence="2" key="2">
    <citation type="submission" date="2020-09" db="EMBL/GenBank/DDBJ databases">
        <authorList>
            <person name="Sun Q."/>
            <person name="Zhou Y."/>
        </authorList>
    </citation>
    <scope>NUCLEOTIDE SEQUENCE</scope>
    <source>
        <strain evidence="2">CGMCC 1.15519</strain>
    </source>
</reference>
<accession>A0A916ZLV1</accession>
<dbReference type="Proteomes" id="UP000635071">
    <property type="component" value="Unassembled WGS sequence"/>
</dbReference>
<dbReference type="EMBL" id="BMJM01000002">
    <property type="protein sequence ID" value="GGE03727.1"/>
    <property type="molecule type" value="Genomic_DNA"/>
</dbReference>
<dbReference type="GO" id="GO:0016787">
    <property type="term" value="F:hydrolase activity"/>
    <property type="evidence" value="ECO:0007669"/>
    <property type="project" value="UniProtKB-KW"/>
</dbReference>
<feature type="domain" description="AB hydrolase-1" evidence="1">
    <location>
        <begin position="45"/>
        <end position="219"/>
    </location>
</feature>
<dbReference type="InterPro" id="IPR050471">
    <property type="entry name" value="AB_hydrolase"/>
</dbReference>
<evidence type="ECO:0000313" key="3">
    <source>
        <dbReference type="Proteomes" id="UP000635071"/>
    </source>
</evidence>